<dbReference type="SUPFAM" id="SSF55729">
    <property type="entry name" value="Acyl-CoA N-acyltransferases (Nat)"/>
    <property type="match status" value="1"/>
</dbReference>
<name>A0A1H9D6U7_9GAMM</name>
<protein>
    <submittedName>
        <fullName evidence="1">Putative acetyltransferase</fullName>
    </submittedName>
</protein>
<keyword evidence="1" id="KW-0808">Transferase</keyword>
<keyword evidence="2" id="KW-1185">Reference proteome</keyword>
<dbReference type="GO" id="GO:0016740">
    <property type="term" value="F:transferase activity"/>
    <property type="evidence" value="ECO:0007669"/>
    <property type="project" value="UniProtKB-KW"/>
</dbReference>
<dbReference type="Proteomes" id="UP000242515">
    <property type="component" value="Unassembled WGS sequence"/>
</dbReference>
<evidence type="ECO:0000313" key="2">
    <source>
        <dbReference type="Proteomes" id="UP000242515"/>
    </source>
</evidence>
<reference evidence="2" key="1">
    <citation type="submission" date="2016-10" db="EMBL/GenBank/DDBJ databases">
        <authorList>
            <person name="Varghese N."/>
            <person name="Submissions S."/>
        </authorList>
    </citation>
    <scope>NUCLEOTIDE SEQUENCE [LARGE SCALE GENOMIC DNA]</scope>
    <source>
        <strain evidence="2">8N4</strain>
    </source>
</reference>
<sequence>MLLRTEIGLDAAGIDTLIRHGAQDPQLAEHIQALREAGLITLGVVATDDEGKVLGYQAFSPIQVNGEDVNWVVISAAVIDPQHSSTSLAKDLLFEGLDSLNEFGYRAVVGYQALRWLEDQGFQPASGLSLESLGEQEVVIYPLEEQDAAQHQAVLTLPSVDLTELTNH</sequence>
<proteinExistence type="predicted"/>
<evidence type="ECO:0000313" key="1">
    <source>
        <dbReference type="EMBL" id="SEQ08518.1"/>
    </source>
</evidence>
<dbReference type="OrthoDB" id="9797178at2"/>
<dbReference type="EMBL" id="FOGC01000001">
    <property type="protein sequence ID" value="SEQ08518.1"/>
    <property type="molecule type" value="Genomic_DNA"/>
</dbReference>
<dbReference type="Gene3D" id="3.40.630.30">
    <property type="match status" value="1"/>
</dbReference>
<dbReference type="RefSeq" id="WP_092671283.1">
    <property type="nucleotide sequence ID" value="NZ_FOGC01000001.1"/>
</dbReference>
<organism evidence="1 2">
    <name type="scientific">Rosenbergiella nectarea</name>
    <dbReference type="NCBI Taxonomy" id="988801"/>
    <lineage>
        <taxon>Bacteria</taxon>
        <taxon>Pseudomonadati</taxon>
        <taxon>Pseudomonadota</taxon>
        <taxon>Gammaproteobacteria</taxon>
        <taxon>Enterobacterales</taxon>
        <taxon>Erwiniaceae</taxon>
        <taxon>Rosenbergiella</taxon>
    </lineage>
</organism>
<gene>
    <name evidence="1" type="ORF">SAMN05216522_101144</name>
</gene>
<dbReference type="InterPro" id="IPR016181">
    <property type="entry name" value="Acyl_CoA_acyltransferase"/>
</dbReference>
<dbReference type="STRING" id="988801.SAMN05216522_101144"/>
<dbReference type="AlphaFoldDB" id="A0A1H9D6U7"/>
<accession>A0A1H9D6U7</accession>